<dbReference type="Pfam" id="PF14693">
    <property type="entry name" value="Ribosomal_TL5_C"/>
    <property type="match status" value="1"/>
</dbReference>
<evidence type="ECO:0000256" key="2">
    <source>
        <dbReference type="ARBA" id="ARBA00022884"/>
    </source>
</evidence>
<dbReference type="EMBL" id="CASHTH010002987">
    <property type="protein sequence ID" value="CAI8038319.1"/>
    <property type="molecule type" value="Genomic_DNA"/>
</dbReference>
<name>A0AA35WZ88_GEOBA</name>
<dbReference type="NCBIfam" id="NF004128">
    <property type="entry name" value="PRK05618.1-2"/>
    <property type="match status" value="1"/>
</dbReference>
<evidence type="ECO:0000259" key="6">
    <source>
        <dbReference type="Pfam" id="PF01386"/>
    </source>
</evidence>
<dbReference type="AlphaFoldDB" id="A0AA35WZ88"/>
<dbReference type="Proteomes" id="UP001174909">
    <property type="component" value="Unassembled WGS sequence"/>
</dbReference>
<evidence type="ECO:0000256" key="4">
    <source>
        <dbReference type="ARBA" id="ARBA00023274"/>
    </source>
</evidence>
<dbReference type="InterPro" id="IPR001021">
    <property type="entry name" value="Ribosomal_bL25_long"/>
</dbReference>
<dbReference type="GO" id="GO:0003735">
    <property type="term" value="F:structural constituent of ribosome"/>
    <property type="evidence" value="ECO:0007669"/>
    <property type="project" value="InterPro"/>
</dbReference>
<sequence length="223" mass="24706">MSTNFTIELTPREDFGSSNSRRLRREGMVPVVIYGADKKNAHYVTEHDSLVHILEVEAFHSAIIDVKESGKKQGAILREVQMHPYKSQVMHVDLQRVKATETISLRVPLHFIGDDIAPGVKTTGGIFSRLIVDVEIQCLPKNLPEFLEVDVSELELNQAVHISDIVLPEGVELTTAYHDSDDYAIASVTPSKISADFDQEEAEAEAEELELATVAPPEVESSD</sequence>
<keyword evidence="1" id="KW-0699">rRNA-binding</keyword>
<accession>A0AA35WZ88</accession>
<evidence type="ECO:0000256" key="1">
    <source>
        <dbReference type="ARBA" id="ARBA00022730"/>
    </source>
</evidence>
<comment type="caution">
    <text evidence="8">The sequence shown here is derived from an EMBL/GenBank/DDBJ whole genome shotgun (WGS) entry which is preliminary data.</text>
</comment>
<evidence type="ECO:0000259" key="7">
    <source>
        <dbReference type="Pfam" id="PF14693"/>
    </source>
</evidence>
<evidence type="ECO:0000256" key="5">
    <source>
        <dbReference type="SAM" id="MobiDB-lite"/>
    </source>
</evidence>
<dbReference type="InterPro" id="IPR020930">
    <property type="entry name" value="Ribosomal_uL5_bac-type"/>
</dbReference>
<feature type="region of interest" description="Disordered" evidence="5">
    <location>
        <begin position="197"/>
        <end position="223"/>
    </location>
</feature>
<keyword evidence="4" id="KW-0687">Ribonucleoprotein</keyword>
<dbReference type="NCBIfam" id="NF004130">
    <property type="entry name" value="PRK05618.1-5"/>
    <property type="match status" value="1"/>
</dbReference>
<evidence type="ECO:0000313" key="8">
    <source>
        <dbReference type="EMBL" id="CAI8038319.1"/>
    </source>
</evidence>
<dbReference type="GO" id="GO:0006412">
    <property type="term" value="P:translation"/>
    <property type="evidence" value="ECO:0007669"/>
    <property type="project" value="InterPro"/>
</dbReference>
<feature type="domain" description="Large ribosomal subunit protein bL25 beta" evidence="7">
    <location>
        <begin position="103"/>
        <end position="191"/>
    </location>
</feature>
<dbReference type="InterPro" id="IPR011035">
    <property type="entry name" value="Ribosomal_bL25/Gln-tRNA_synth"/>
</dbReference>
<dbReference type="CDD" id="cd00495">
    <property type="entry name" value="Ribosomal_L25_TL5_CTC"/>
    <property type="match status" value="1"/>
</dbReference>
<protein>
    <submittedName>
        <fullName evidence="8">50S ribosomal protein L25</fullName>
    </submittedName>
</protein>
<dbReference type="GO" id="GO:0022625">
    <property type="term" value="C:cytosolic large ribosomal subunit"/>
    <property type="evidence" value="ECO:0007669"/>
    <property type="project" value="TreeGrafter"/>
</dbReference>
<organism evidence="8 9">
    <name type="scientific">Geodia barretti</name>
    <name type="common">Barrett's horny sponge</name>
    <dbReference type="NCBI Taxonomy" id="519541"/>
    <lineage>
        <taxon>Eukaryota</taxon>
        <taxon>Metazoa</taxon>
        <taxon>Porifera</taxon>
        <taxon>Demospongiae</taxon>
        <taxon>Heteroscleromorpha</taxon>
        <taxon>Tetractinellida</taxon>
        <taxon>Astrophorina</taxon>
        <taxon>Geodiidae</taxon>
        <taxon>Geodia</taxon>
    </lineage>
</organism>
<feature type="domain" description="Large ribosomal subunit protein bL25 L25" evidence="6">
    <location>
        <begin position="7"/>
        <end position="94"/>
    </location>
</feature>
<dbReference type="Pfam" id="PF01386">
    <property type="entry name" value="Ribosomal_L25p"/>
    <property type="match status" value="1"/>
</dbReference>
<dbReference type="PANTHER" id="PTHR33284">
    <property type="entry name" value="RIBOSOMAL PROTEIN L25/GLN-TRNA SYNTHETASE, ANTI-CODON-BINDING DOMAIN-CONTAINING PROTEIN"/>
    <property type="match status" value="1"/>
</dbReference>
<reference evidence="8" key="1">
    <citation type="submission" date="2023-03" db="EMBL/GenBank/DDBJ databases">
        <authorList>
            <person name="Steffen K."/>
            <person name="Cardenas P."/>
        </authorList>
    </citation>
    <scope>NUCLEOTIDE SEQUENCE</scope>
</reference>
<dbReference type="NCBIfam" id="TIGR00731">
    <property type="entry name" value="bL25_bact_ctc"/>
    <property type="match status" value="1"/>
</dbReference>
<dbReference type="PANTHER" id="PTHR33284:SF1">
    <property type="entry name" value="RIBOSOMAL PROTEIN L25_GLN-TRNA SYNTHETASE, ANTI-CODON-BINDING DOMAIN-CONTAINING PROTEIN"/>
    <property type="match status" value="1"/>
</dbReference>
<dbReference type="InterPro" id="IPR020057">
    <property type="entry name" value="Ribosomal_bL25_b-dom"/>
</dbReference>
<proteinExistence type="inferred from homology"/>
<keyword evidence="3 8" id="KW-0689">Ribosomal protein</keyword>
<dbReference type="GO" id="GO:0008097">
    <property type="term" value="F:5S rRNA binding"/>
    <property type="evidence" value="ECO:0007669"/>
    <property type="project" value="InterPro"/>
</dbReference>
<evidence type="ECO:0000313" key="9">
    <source>
        <dbReference type="Proteomes" id="UP001174909"/>
    </source>
</evidence>
<dbReference type="Gene3D" id="2.170.120.20">
    <property type="entry name" value="Ribosomal protein L25, beta domain"/>
    <property type="match status" value="1"/>
</dbReference>
<dbReference type="HAMAP" id="MF_01334">
    <property type="entry name" value="Ribosomal_bL25_CTC"/>
    <property type="match status" value="1"/>
</dbReference>
<dbReference type="Gene3D" id="2.40.240.10">
    <property type="entry name" value="Ribosomal Protein L25, Chain P"/>
    <property type="match status" value="1"/>
</dbReference>
<dbReference type="NCBIfam" id="NF004612">
    <property type="entry name" value="PRK05943.1"/>
    <property type="match status" value="1"/>
</dbReference>
<feature type="compositionally biased region" description="Acidic residues" evidence="5">
    <location>
        <begin position="197"/>
        <end position="210"/>
    </location>
</feature>
<dbReference type="InterPro" id="IPR037121">
    <property type="entry name" value="Ribosomal_bL25_C"/>
</dbReference>
<gene>
    <name evidence="8" type="ORF">GBAR_LOCUS21366</name>
</gene>
<evidence type="ECO:0000256" key="3">
    <source>
        <dbReference type="ARBA" id="ARBA00022980"/>
    </source>
</evidence>
<keyword evidence="2" id="KW-0694">RNA-binding</keyword>
<dbReference type="InterPro" id="IPR020056">
    <property type="entry name" value="Rbsml_bL25/Gln-tRNA_synth_N"/>
</dbReference>
<dbReference type="InterPro" id="IPR029751">
    <property type="entry name" value="Ribosomal_L25_dom"/>
</dbReference>
<keyword evidence="9" id="KW-1185">Reference proteome</keyword>
<dbReference type="SUPFAM" id="SSF50715">
    <property type="entry name" value="Ribosomal protein L25-like"/>
    <property type="match status" value="1"/>
</dbReference>